<dbReference type="RefSeq" id="WP_382044494.1">
    <property type="nucleotide sequence ID" value="NZ_JBHSKJ010000011.1"/>
</dbReference>
<dbReference type="EMBL" id="JBHSKJ010000011">
    <property type="protein sequence ID" value="MFC5147132.1"/>
    <property type="molecule type" value="Genomic_DNA"/>
</dbReference>
<reference evidence="2" key="1">
    <citation type="journal article" date="2019" name="Int. J. Syst. Evol. Microbiol.">
        <title>The Global Catalogue of Microorganisms (GCM) 10K type strain sequencing project: providing services to taxonomists for standard genome sequencing and annotation.</title>
        <authorList>
            <consortium name="The Broad Institute Genomics Platform"/>
            <consortium name="The Broad Institute Genome Sequencing Center for Infectious Disease"/>
            <person name="Wu L."/>
            <person name="Ma J."/>
        </authorList>
    </citation>
    <scope>NUCLEOTIDE SEQUENCE [LARGE SCALE GENOMIC DNA]</scope>
    <source>
        <strain evidence="2">CGMCC 4.1641</strain>
    </source>
</reference>
<protein>
    <submittedName>
        <fullName evidence="1">Uncharacterized protein</fullName>
    </submittedName>
</protein>
<organism evidence="1 2">
    <name type="scientific">Streptomyces aureoversilis</name>
    <dbReference type="NCBI Taxonomy" id="67277"/>
    <lineage>
        <taxon>Bacteria</taxon>
        <taxon>Bacillati</taxon>
        <taxon>Actinomycetota</taxon>
        <taxon>Actinomycetes</taxon>
        <taxon>Kitasatosporales</taxon>
        <taxon>Streptomycetaceae</taxon>
        <taxon>Streptomyces</taxon>
    </lineage>
</organism>
<evidence type="ECO:0000313" key="1">
    <source>
        <dbReference type="EMBL" id="MFC5147132.1"/>
    </source>
</evidence>
<gene>
    <name evidence="1" type="ORF">ACFPP6_20885</name>
</gene>
<proteinExistence type="predicted"/>
<keyword evidence="2" id="KW-1185">Reference proteome</keyword>
<dbReference type="Proteomes" id="UP001596222">
    <property type="component" value="Unassembled WGS sequence"/>
</dbReference>
<sequence>MNFGTLIGQVIQAAVRIHRGQPLPHDWVDEQLVGYVPPRNEGEAAAILRREKVLVLVADAVGTGRWTTALKLLRHYPDGALTIRPVRREAGDDFTMEGLRGQERTGWILDLRATGESVPVGRMFGRELNDTAPLKSAESVLIVLVSTELWKQIGEGAGNLDVAMDPADPAEILTAYLGLSDACPDPDKWKNDHRLKAHVRHLLPGQVYEWARTIVEVASDQSGSGSSETPEKRFTKQVEAVINARLRWFEQLAEWHSRPGRTSFERNYLLSMAVYDGSVVEDVHEKVALLATAFEEDAEPLRGQQGPGLVELTRQIDAKLQPDGSIRFPGPGFAEAVVDYFWLDRPHLLDKFTKWTVDQCLALEQPHQSALAERVTPWVLHHCQSTRSTRFLRSVATRWSENSRLLSHAVNLLVATSLDAQIGSLTRNAITKWIEQPKTTVALKCAITKACQHLAPVHPTSMLRRLAELAATAEPEVGVTVGESINALWDDSELRPRLHEALTNWLESEKPTVQRAAGNAFLHLAMKLDDTGMPTLLSDDKAPIWVVNSWRSILEADDLSSLALRVSTSWLDASAVSPEAREIVADVFVRAVHDTPKEARRGIRALNFFRIAENWRILGRALDEPTRNQERATIVERVEAADPRTVAGPVSAGGA</sequence>
<name>A0ABW0A0R4_9ACTN</name>
<comment type="caution">
    <text evidence="1">The sequence shown here is derived from an EMBL/GenBank/DDBJ whole genome shotgun (WGS) entry which is preliminary data.</text>
</comment>
<evidence type="ECO:0000313" key="2">
    <source>
        <dbReference type="Proteomes" id="UP001596222"/>
    </source>
</evidence>
<accession>A0ABW0A0R4</accession>